<dbReference type="InterPro" id="IPR036396">
    <property type="entry name" value="Cyt_P450_sf"/>
</dbReference>
<dbReference type="GO" id="GO:0046680">
    <property type="term" value="P:response to DDT"/>
    <property type="evidence" value="ECO:0007669"/>
    <property type="project" value="TreeGrafter"/>
</dbReference>
<keyword evidence="9 13" id="KW-0560">Oxidoreductase</keyword>
<dbReference type="Gene3D" id="1.10.630.10">
    <property type="entry name" value="Cytochrome P450"/>
    <property type="match status" value="1"/>
</dbReference>
<dbReference type="GO" id="GO:0016705">
    <property type="term" value="F:oxidoreductase activity, acting on paired donors, with incorporation or reduction of molecular oxygen"/>
    <property type="evidence" value="ECO:0007669"/>
    <property type="project" value="InterPro"/>
</dbReference>
<comment type="subcellular location">
    <subcellularLocation>
        <location evidence="3">Endoplasmic reticulum membrane</location>
        <topology evidence="3">Peripheral membrane protein</topology>
    </subcellularLocation>
    <subcellularLocation>
        <location evidence="2">Microsome membrane</location>
        <topology evidence="2">Peripheral membrane protein</topology>
    </subcellularLocation>
</comment>
<reference evidence="15" key="1">
    <citation type="submission" date="2015-01" db="EMBL/GenBank/DDBJ databases">
        <authorList>
            <person name="Aksoy S."/>
            <person name="Warren W."/>
            <person name="Wilson R.K."/>
        </authorList>
    </citation>
    <scope>NUCLEOTIDE SEQUENCE [LARGE SCALE GENOMIC DNA]</scope>
    <source>
        <strain evidence="15">IAEA</strain>
    </source>
</reference>
<keyword evidence="15" id="KW-1185">Reference proteome</keyword>
<dbReference type="SUPFAM" id="SSF48264">
    <property type="entry name" value="Cytochrome P450"/>
    <property type="match status" value="1"/>
</dbReference>
<dbReference type="InterPro" id="IPR050476">
    <property type="entry name" value="Insect_CytP450_Detox"/>
</dbReference>
<evidence type="ECO:0000313" key="15">
    <source>
        <dbReference type="Proteomes" id="UP000092460"/>
    </source>
</evidence>
<dbReference type="Pfam" id="PF00067">
    <property type="entry name" value="p450"/>
    <property type="match status" value="1"/>
</dbReference>
<dbReference type="EMBL" id="JXJN01003466">
    <property type="status" value="NOT_ANNOTATED_CDS"/>
    <property type="molecule type" value="Genomic_DNA"/>
</dbReference>
<name>A0A1B0ATY1_9MUSC</name>
<evidence type="ECO:0000256" key="1">
    <source>
        <dbReference type="ARBA" id="ARBA00001971"/>
    </source>
</evidence>
<evidence type="ECO:0000313" key="14">
    <source>
        <dbReference type="EnsemblMetazoa" id="GPPI008482-PA"/>
    </source>
</evidence>
<keyword evidence="12" id="KW-0472">Membrane</keyword>
<keyword evidence="10 13" id="KW-0408">Iron</keyword>
<evidence type="ECO:0000256" key="12">
    <source>
        <dbReference type="ARBA" id="ARBA00023136"/>
    </source>
</evidence>
<evidence type="ECO:0000256" key="6">
    <source>
        <dbReference type="ARBA" id="ARBA00022723"/>
    </source>
</evidence>
<dbReference type="EnsemblMetazoa" id="GPPI008482-RA">
    <property type="protein sequence ID" value="GPPI008482-PA"/>
    <property type="gene ID" value="GPPI008482"/>
</dbReference>
<dbReference type="PANTHER" id="PTHR24292">
    <property type="entry name" value="CYTOCHROME P450"/>
    <property type="match status" value="1"/>
</dbReference>
<dbReference type="GO" id="GO:0020037">
    <property type="term" value="F:heme binding"/>
    <property type="evidence" value="ECO:0007669"/>
    <property type="project" value="InterPro"/>
</dbReference>
<dbReference type="GO" id="GO:0004497">
    <property type="term" value="F:monooxygenase activity"/>
    <property type="evidence" value="ECO:0007669"/>
    <property type="project" value="UniProtKB-KW"/>
</dbReference>
<accession>A0A1B0ATY1</accession>
<dbReference type="GO" id="GO:0046701">
    <property type="term" value="P:insecticide catabolic process"/>
    <property type="evidence" value="ECO:0007669"/>
    <property type="project" value="TreeGrafter"/>
</dbReference>
<comment type="cofactor">
    <cofactor evidence="1">
        <name>heme</name>
        <dbReference type="ChEBI" id="CHEBI:30413"/>
    </cofactor>
</comment>
<evidence type="ECO:0000256" key="9">
    <source>
        <dbReference type="ARBA" id="ARBA00023002"/>
    </source>
</evidence>
<evidence type="ECO:0008006" key="16">
    <source>
        <dbReference type="Google" id="ProtNLM"/>
    </source>
</evidence>
<dbReference type="InterPro" id="IPR017972">
    <property type="entry name" value="Cyt_P450_CS"/>
</dbReference>
<comment type="similarity">
    <text evidence="4 13">Belongs to the cytochrome P450 family.</text>
</comment>
<evidence type="ECO:0000256" key="13">
    <source>
        <dbReference type="RuleBase" id="RU000461"/>
    </source>
</evidence>
<reference evidence="14" key="2">
    <citation type="submission" date="2020-05" db="UniProtKB">
        <authorList>
            <consortium name="EnsemblMetazoa"/>
        </authorList>
    </citation>
    <scope>IDENTIFICATION</scope>
    <source>
        <strain evidence="14">IAEA</strain>
    </source>
</reference>
<keyword evidence="6 13" id="KW-0479">Metal-binding</keyword>
<sequence>GLRPPKECTANITQRLSSGPGVFLVWKHLHLQEPSVTRLQEKLRTEIHEILPECNFNLICQTTNSLRYLNIVLEETLLSCSILPFLDYRYKDEKHKIKWTPSCKCLDPERFSAESKKLRHTLNYLPFGSGPHNCFGKRTDLLPLKLSLVHFLKNHRVAVCSY</sequence>
<dbReference type="Proteomes" id="UP000092460">
    <property type="component" value="Unassembled WGS sequence"/>
</dbReference>
<protein>
    <recommendedName>
        <fullName evidence="16">Cytochrome P450</fullName>
    </recommendedName>
</protein>
<evidence type="ECO:0000256" key="10">
    <source>
        <dbReference type="ARBA" id="ARBA00023004"/>
    </source>
</evidence>
<evidence type="ECO:0000256" key="8">
    <source>
        <dbReference type="ARBA" id="ARBA00022848"/>
    </source>
</evidence>
<dbReference type="PANTHER" id="PTHR24292:SF45">
    <property type="entry name" value="CYTOCHROME P450 6G1-RELATED"/>
    <property type="match status" value="1"/>
</dbReference>
<dbReference type="GO" id="GO:0005789">
    <property type="term" value="C:endoplasmic reticulum membrane"/>
    <property type="evidence" value="ECO:0007669"/>
    <property type="project" value="UniProtKB-SubCell"/>
</dbReference>
<evidence type="ECO:0000256" key="3">
    <source>
        <dbReference type="ARBA" id="ARBA00004406"/>
    </source>
</evidence>
<dbReference type="InterPro" id="IPR001128">
    <property type="entry name" value="Cyt_P450"/>
</dbReference>
<keyword evidence="8" id="KW-0492">Microsome</keyword>
<evidence type="ECO:0000256" key="7">
    <source>
        <dbReference type="ARBA" id="ARBA00022824"/>
    </source>
</evidence>
<proteinExistence type="inferred from homology"/>
<evidence type="ECO:0000256" key="2">
    <source>
        <dbReference type="ARBA" id="ARBA00004174"/>
    </source>
</evidence>
<keyword evidence="7" id="KW-0256">Endoplasmic reticulum</keyword>
<dbReference type="PROSITE" id="PS00086">
    <property type="entry name" value="CYTOCHROME_P450"/>
    <property type="match status" value="1"/>
</dbReference>
<dbReference type="GO" id="GO:0005506">
    <property type="term" value="F:iron ion binding"/>
    <property type="evidence" value="ECO:0007669"/>
    <property type="project" value="InterPro"/>
</dbReference>
<evidence type="ECO:0000256" key="4">
    <source>
        <dbReference type="ARBA" id="ARBA00010617"/>
    </source>
</evidence>
<dbReference type="VEuPathDB" id="VectorBase:GPPI008482"/>
<dbReference type="AlphaFoldDB" id="A0A1B0ATY1"/>
<keyword evidence="11 13" id="KW-0503">Monooxygenase</keyword>
<dbReference type="STRING" id="67801.A0A1B0ATY1"/>
<keyword evidence="5 13" id="KW-0349">Heme</keyword>
<evidence type="ECO:0000256" key="11">
    <source>
        <dbReference type="ARBA" id="ARBA00023033"/>
    </source>
</evidence>
<organism evidence="14 15">
    <name type="scientific">Glossina palpalis gambiensis</name>
    <dbReference type="NCBI Taxonomy" id="67801"/>
    <lineage>
        <taxon>Eukaryota</taxon>
        <taxon>Metazoa</taxon>
        <taxon>Ecdysozoa</taxon>
        <taxon>Arthropoda</taxon>
        <taxon>Hexapoda</taxon>
        <taxon>Insecta</taxon>
        <taxon>Pterygota</taxon>
        <taxon>Neoptera</taxon>
        <taxon>Endopterygota</taxon>
        <taxon>Diptera</taxon>
        <taxon>Brachycera</taxon>
        <taxon>Muscomorpha</taxon>
        <taxon>Hippoboscoidea</taxon>
        <taxon>Glossinidae</taxon>
        <taxon>Glossina</taxon>
    </lineage>
</organism>
<evidence type="ECO:0000256" key="5">
    <source>
        <dbReference type="ARBA" id="ARBA00022617"/>
    </source>
</evidence>